<accession>A0A0S4JCT5</accession>
<feature type="compositionally biased region" description="Gly residues" evidence="1">
    <location>
        <begin position="46"/>
        <end position="57"/>
    </location>
</feature>
<name>A0A0S4JCT5_BODSA</name>
<feature type="compositionally biased region" description="Low complexity" evidence="1">
    <location>
        <begin position="175"/>
        <end position="190"/>
    </location>
</feature>
<evidence type="ECO:0000313" key="3">
    <source>
        <dbReference type="Proteomes" id="UP000051952"/>
    </source>
</evidence>
<sequence>HTTMYNPRSVLQILRINDLEASVIPLWRAEAEAHAESSNRRSSAAAGGGGGGGGGGAPSRDAISLRSFVSVMERVLQRAILEVATEEQSTGVWLPESQPSSSSSNMMSEGNTSFCLRDALHDLGTVVDVCHCGLVTWSAFTAYLLDTAFTATNAASARWTIDKALCNKYQPPPASSQSSTTGGALLLSPTEPNKKPQFHERKKEAVLLWDEDALDFSPILEALDPAASSDASGRG</sequence>
<evidence type="ECO:0000256" key="1">
    <source>
        <dbReference type="SAM" id="MobiDB-lite"/>
    </source>
</evidence>
<organism evidence="2 3">
    <name type="scientific">Bodo saltans</name>
    <name type="common">Flagellated protozoan</name>
    <dbReference type="NCBI Taxonomy" id="75058"/>
    <lineage>
        <taxon>Eukaryota</taxon>
        <taxon>Discoba</taxon>
        <taxon>Euglenozoa</taxon>
        <taxon>Kinetoplastea</taxon>
        <taxon>Metakinetoplastina</taxon>
        <taxon>Eubodonida</taxon>
        <taxon>Bodonidae</taxon>
        <taxon>Bodo</taxon>
    </lineage>
</organism>
<gene>
    <name evidence="2" type="ORF">BSAL_19850</name>
</gene>
<dbReference type="AlphaFoldDB" id="A0A0S4JCT5"/>
<dbReference type="Proteomes" id="UP000051952">
    <property type="component" value="Unassembled WGS sequence"/>
</dbReference>
<feature type="non-terminal residue" evidence="2">
    <location>
        <position position="1"/>
    </location>
</feature>
<proteinExistence type="predicted"/>
<feature type="non-terminal residue" evidence="2">
    <location>
        <position position="235"/>
    </location>
</feature>
<evidence type="ECO:0000313" key="2">
    <source>
        <dbReference type="EMBL" id="CUG89204.1"/>
    </source>
</evidence>
<dbReference type="EMBL" id="CYKH01001712">
    <property type="protein sequence ID" value="CUG89204.1"/>
    <property type="molecule type" value="Genomic_DNA"/>
</dbReference>
<dbReference type="VEuPathDB" id="TriTrypDB:BSAL_19850"/>
<feature type="region of interest" description="Disordered" evidence="1">
    <location>
        <begin position="170"/>
        <end position="200"/>
    </location>
</feature>
<protein>
    <submittedName>
        <fullName evidence="2">Uncharacterized protein</fullName>
    </submittedName>
</protein>
<feature type="region of interest" description="Disordered" evidence="1">
    <location>
        <begin position="35"/>
        <end position="57"/>
    </location>
</feature>
<keyword evidence="3" id="KW-1185">Reference proteome</keyword>
<reference evidence="3" key="1">
    <citation type="submission" date="2015-09" db="EMBL/GenBank/DDBJ databases">
        <authorList>
            <consortium name="Pathogen Informatics"/>
        </authorList>
    </citation>
    <scope>NUCLEOTIDE SEQUENCE [LARGE SCALE GENOMIC DNA]</scope>
    <source>
        <strain evidence="3">Lake Konstanz</strain>
    </source>
</reference>